<reference evidence="4 5" key="1">
    <citation type="submission" date="2013-12" db="EMBL/GenBank/DDBJ databases">
        <title>Annotated genome of Streptomyces scopuliridis.</title>
        <authorList>
            <person name="Olson J.B."/>
        </authorList>
    </citation>
    <scope>NUCLEOTIDE SEQUENCE [LARGE SCALE GENOMIC DNA]</scope>
    <source>
        <strain evidence="4 5">RB72</strain>
    </source>
</reference>
<comment type="caution">
    <text evidence="4">The sequence shown here is derived from an EMBL/GenBank/DDBJ whole genome shotgun (WGS) entry which is preliminary data.</text>
</comment>
<dbReference type="Proteomes" id="UP000245992">
    <property type="component" value="Unassembled WGS sequence"/>
</dbReference>
<organism evidence="4 5">
    <name type="scientific">Streptomyces scopuliridis RB72</name>
    <dbReference type="NCBI Taxonomy" id="1440053"/>
    <lineage>
        <taxon>Bacteria</taxon>
        <taxon>Bacillati</taxon>
        <taxon>Actinomycetota</taxon>
        <taxon>Actinomycetes</taxon>
        <taxon>Kitasatosporales</taxon>
        <taxon>Streptomycetaceae</taxon>
        <taxon>Streptomyces</taxon>
    </lineage>
</organism>
<feature type="transmembrane region" description="Helical" evidence="2">
    <location>
        <begin position="140"/>
        <end position="160"/>
    </location>
</feature>
<dbReference type="InterPro" id="IPR008979">
    <property type="entry name" value="Galactose-bd-like_sf"/>
</dbReference>
<protein>
    <submittedName>
        <fullName evidence="4">Dimeric protein</fullName>
    </submittedName>
</protein>
<keyword evidence="2" id="KW-0472">Membrane</keyword>
<evidence type="ECO:0000256" key="1">
    <source>
        <dbReference type="SAM" id="MobiDB-lite"/>
    </source>
</evidence>
<dbReference type="AlphaFoldDB" id="A0A2T7TGL1"/>
<keyword evidence="2" id="KW-1133">Transmembrane helix</keyword>
<name>A0A2T7TGL1_9ACTN</name>
<keyword evidence="5" id="KW-1185">Reference proteome</keyword>
<proteinExistence type="predicted"/>
<feature type="compositionally biased region" description="Low complexity" evidence="1">
    <location>
        <begin position="63"/>
        <end position="104"/>
    </location>
</feature>
<dbReference type="SUPFAM" id="SSF49785">
    <property type="entry name" value="Galactose-binding domain-like"/>
    <property type="match status" value="1"/>
</dbReference>
<feature type="compositionally biased region" description="Polar residues" evidence="1">
    <location>
        <begin position="177"/>
        <end position="190"/>
    </location>
</feature>
<dbReference type="InterPro" id="IPR005084">
    <property type="entry name" value="CBM6"/>
</dbReference>
<dbReference type="RefSeq" id="WP_030353355.1">
    <property type="nucleotide sequence ID" value="NZ_AZSP01000002.1"/>
</dbReference>
<evidence type="ECO:0000259" key="3">
    <source>
        <dbReference type="PROSITE" id="PS51175"/>
    </source>
</evidence>
<evidence type="ECO:0000313" key="4">
    <source>
        <dbReference type="EMBL" id="PVE14228.1"/>
    </source>
</evidence>
<sequence length="343" mass="35332">MTAGNNGASAPEDDDPFGYLYEDGQAAGANQRRQGGYGYPGPAAQPGVPRTSYNQVRTVGERQYGQQQAAPPQQAPYGQQPQYGQAPYGQQQAPYGQAPYGQQQNPHYAAPETHPGGATTRQVPAQRGGGRGGGPNTKGLLIGAIAVVAVVVIGITAALLTNGDDKSSNADPAPTGGPTSSADQSQQPTDGASDKGDTSPDGIGLPKQDAATLKLGPPAVLATDIDGAQGTNGSYVTGFNAVGASVTWTADIEKAGSYALSVRYAIPAKDANATLTVNGKANNSPLGLKNFINSNDPDWSKNWQTTWAPVELQAGKNTLKISCEQGNQCDAILDWLEVTPPKG</sequence>
<evidence type="ECO:0000313" key="5">
    <source>
        <dbReference type="Proteomes" id="UP000245992"/>
    </source>
</evidence>
<feature type="region of interest" description="Disordered" evidence="1">
    <location>
        <begin position="162"/>
        <end position="209"/>
    </location>
</feature>
<dbReference type="Pfam" id="PF16990">
    <property type="entry name" value="CBM_35"/>
    <property type="match status" value="1"/>
</dbReference>
<dbReference type="OrthoDB" id="190883at2"/>
<keyword evidence="2" id="KW-0812">Transmembrane</keyword>
<feature type="domain" description="CBM6" evidence="3">
    <location>
        <begin position="206"/>
        <end position="339"/>
    </location>
</feature>
<dbReference type="GO" id="GO:0030246">
    <property type="term" value="F:carbohydrate binding"/>
    <property type="evidence" value="ECO:0007669"/>
    <property type="project" value="InterPro"/>
</dbReference>
<feature type="region of interest" description="Disordered" evidence="1">
    <location>
        <begin position="1"/>
        <end position="134"/>
    </location>
</feature>
<dbReference type="EMBL" id="AZSP01000002">
    <property type="protein sequence ID" value="PVE14228.1"/>
    <property type="molecule type" value="Genomic_DNA"/>
</dbReference>
<dbReference type="PROSITE" id="PS51175">
    <property type="entry name" value="CBM6"/>
    <property type="match status" value="1"/>
</dbReference>
<dbReference type="Gene3D" id="2.60.120.260">
    <property type="entry name" value="Galactose-binding domain-like"/>
    <property type="match status" value="1"/>
</dbReference>
<dbReference type="STRING" id="1440053.GCA_000718095_04346"/>
<accession>A0A2T7TGL1</accession>
<gene>
    <name evidence="4" type="ORF">Y717_00565</name>
</gene>
<evidence type="ECO:0000256" key="2">
    <source>
        <dbReference type="SAM" id="Phobius"/>
    </source>
</evidence>